<evidence type="ECO:0000313" key="2">
    <source>
        <dbReference type="EMBL" id="TRZ01249.1"/>
    </source>
</evidence>
<feature type="compositionally biased region" description="Basic and acidic residues" evidence="1">
    <location>
        <begin position="17"/>
        <end position="39"/>
    </location>
</feature>
<name>A0A553RGE1_9TELE</name>
<evidence type="ECO:0000256" key="1">
    <source>
        <dbReference type="SAM" id="MobiDB-lite"/>
    </source>
</evidence>
<dbReference type="EMBL" id="SRMA01024131">
    <property type="protein sequence ID" value="TRZ01249.1"/>
    <property type="molecule type" value="Genomic_DNA"/>
</dbReference>
<dbReference type="AlphaFoldDB" id="A0A553RGE1"/>
<dbReference type="Gene3D" id="2.30.29.30">
    <property type="entry name" value="Pleckstrin-homology domain (PH domain)/Phosphotyrosine-binding domain (PTB)"/>
    <property type="match status" value="1"/>
</dbReference>
<organism evidence="2 3">
    <name type="scientific">Danionella cerebrum</name>
    <dbReference type="NCBI Taxonomy" id="2873325"/>
    <lineage>
        <taxon>Eukaryota</taxon>
        <taxon>Metazoa</taxon>
        <taxon>Chordata</taxon>
        <taxon>Craniata</taxon>
        <taxon>Vertebrata</taxon>
        <taxon>Euteleostomi</taxon>
        <taxon>Actinopterygii</taxon>
        <taxon>Neopterygii</taxon>
        <taxon>Teleostei</taxon>
        <taxon>Ostariophysi</taxon>
        <taxon>Cypriniformes</taxon>
        <taxon>Danionidae</taxon>
        <taxon>Danioninae</taxon>
        <taxon>Danionella</taxon>
    </lineage>
</organism>
<protein>
    <submittedName>
        <fullName evidence="2">Uncharacterized protein</fullName>
    </submittedName>
</protein>
<evidence type="ECO:0000313" key="3">
    <source>
        <dbReference type="Proteomes" id="UP000316079"/>
    </source>
</evidence>
<keyword evidence="3" id="KW-1185">Reference proteome</keyword>
<reference evidence="2 3" key="1">
    <citation type="journal article" date="2019" name="Sci. Data">
        <title>Hybrid genome assembly and annotation of Danionella translucida.</title>
        <authorList>
            <person name="Kadobianskyi M."/>
            <person name="Schulze L."/>
            <person name="Schuelke M."/>
            <person name="Judkewitz B."/>
        </authorList>
    </citation>
    <scope>NUCLEOTIDE SEQUENCE [LARGE SCALE GENOMIC DNA]</scope>
    <source>
        <strain evidence="2 3">Bolton</strain>
    </source>
</reference>
<comment type="caution">
    <text evidence="2">The sequence shown here is derived from an EMBL/GenBank/DDBJ whole genome shotgun (WGS) entry which is preliminary data.</text>
</comment>
<dbReference type="InterPro" id="IPR011993">
    <property type="entry name" value="PH-like_dom_sf"/>
</dbReference>
<dbReference type="STRING" id="623744.A0A553RGE1"/>
<feature type="region of interest" description="Disordered" evidence="1">
    <location>
        <begin position="17"/>
        <end position="52"/>
    </location>
</feature>
<proteinExistence type="predicted"/>
<gene>
    <name evidence="2" type="ORF">DNTS_035732</name>
</gene>
<dbReference type="OrthoDB" id="8931105at2759"/>
<sequence length="137" mass="15685">MSCVCAPRKRTKEEELIHQETRKNVAHENSKRIEKKSERFPLQPGAVKSQRSGGGEVVVAKLVLFRESLEGDPDLQFLLRGGDLIKVKSSSWKKTRLFRLNDDCKTMWQETSKAFKKDTSCKLHHTISARGRTVEQC</sequence>
<dbReference type="Proteomes" id="UP000316079">
    <property type="component" value="Unassembled WGS sequence"/>
</dbReference>
<accession>A0A553RGE1</accession>